<dbReference type="SUPFAM" id="SSF55729">
    <property type="entry name" value="Acyl-CoA N-acyltransferases (Nat)"/>
    <property type="match status" value="1"/>
</dbReference>
<dbReference type="PANTHER" id="PTHR43233">
    <property type="entry name" value="FAMILY N-ACETYLTRANSFERASE, PUTATIVE (AFU_ORTHOLOGUE AFUA_6G03350)-RELATED"/>
    <property type="match status" value="1"/>
</dbReference>
<proteinExistence type="predicted"/>
<gene>
    <name evidence="2" type="ORF">GYN08_18340</name>
</gene>
<dbReference type="InterPro" id="IPR053144">
    <property type="entry name" value="Acetyltransferase_Butenolide"/>
</dbReference>
<evidence type="ECO:0000259" key="1">
    <source>
        <dbReference type="PROSITE" id="PS51186"/>
    </source>
</evidence>
<dbReference type="CDD" id="cd04301">
    <property type="entry name" value="NAT_SF"/>
    <property type="match status" value="1"/>
</dbReference>
<dbReference type="Pfam" id="PF13673">
    <property type="entry name" value="Acetyltransf_10"/>
    <property type="match status" value="1"/>
</dbReference>
<dbReference type="Gene3D" id="3.40.630.30">
    <property type="match status" value="1"/>
</dbReference>
<protein>
    <submittedName>
        <fullName evidence="2">GNAT family N-acetyltransferase</fullName>
    </submittedName>
</protein>
<dbReference type="InterPro" id="IPR016181">
    <property type="entry name" value="Acyl_CoA_acyltransferase"/>
</dbReference>
<feature type="domain" description="N-acetyltransferase" evidence="1">
    <location>
        <begin position="1"/>
        <end position="141"/>
    </location>
</feature>
<dbReference type="InterPro" id="IPR000182">
    <property type="entry name" value="GNAT_dom"/>
</dbReference>
<dbReference type="Proteomes" id="UP000800303">
    <property type="component" value="Unassembled WGS sequence"/>
</dbReference>
<evidence type="ECO:0000313" key="2">
    <source>
        <dbReference type="EMBL" id="NGZ77254.1"/>
    </source>
</evidence>
<keyword evidence="3" id="KW-1185">Reference proteome</keyword>
<dbReference type="RefSeq" id="WP_166277310.1">
    <property type="nucleotide sequence ID" value="NZ_JAAFGS010000007.1"/>
</dbReference>
<sequence length="141" mass="15333">MENQDIQVLYEPPGPEEYIELRIAAGMSARTPAAARAGLPNSLFVVTLREHGKLVGMGRVIGDGGCAYIVSDIVVHPSVQRRGLGRLIMADIERYLDAHVEPGSFVSLIADTPADALYRHFGFIETAPASIGMYRPSRPKN</sequence>
<dbReference type="PANTHER" id="PTHR43233:SF1">
    <property type="entry name" value="FAMILY N-ACETYLTRANSFERASE, PUTATIVE (AFU_ORTHOLOGUE AFUA_6G03350)-RELATED"/>
    <property type="match status" value="1"/>
</dbReference>
<reference evidence="2 3" key="1">
    <citation type="submission" date="2020-01" db="EMBL/GenBank/DDBJ databases">
        <title>Polyphasic characterisation and genomic insights into a novel alkali tolerant bacterium VR-M41.</title>
        <authorList>
            <person name="Vemuluri V.R."/>
        </authorList>
    </citation>
    <scope>NUCLEOTIDE SEQUENCE [LARGE SCALE GENOMIC DNA]</scope>
    <source>
        <strain evidence="2 3">VR-M41</strain>
    </source>
</reference>
<name>A0ABX0FB15_9BACL</name>
<accession>A0ABX0FB15</accession>
<organism evidence="2 3">
    <name type="scientific">Saccharibacillus alkalitolerans</name>
    <dbReference type="NCBI Taxonomy" id="2705290"/>
    <lineage>
        <taxon>Bacteria</taxon>
        <taxon>Bacillati</taxon>
        <taxon>Bacillota</taxon>
        <taxon>Bacilli</taxon>
        <taxon>Bacillales</taxon>
        <taxon>Paenibacillaceae</taxon>
        <taxon>Saccharibacillus</taxon>
    </lineage>
</organism>
<comment type="caution">
    <text evidence="2">The sequence shown here is derived from an EMBL/GenBank/DDBJ whole genome shotgun (WGS) entry which is preliminary data.</text>
</comment>
<dbReference type="EMBL" id="JAAFGS010000007">
    <property type="protein sequence ID" value="NGZ77254.1"/>
    <property type="molecule type" value="Genomic_DNA"/>
</dbReference>
<evidence type="ECO:0000313" key="3">
    <source>
        <dbReference type="Proteomes" id="UP000800303"/>
    </source>
</evidence>
<dbReference type="PROSITE" id="PS51186">
    <property type="entry name" value="GNAT"/>
    <property type="match status" value="1"/>
</dbReference>